<dbReference type="GO" id="GO:0003690">
    <property type="term" value="F:double-stranded DNA binding"/>
    <property type="evidence" value="ECO:0007669"/>
    <property type="project" value="TreeGrafter"/>
</dbReference>
<dbReference type="EMBL" id="JAHLQT010021643">
    <property type="protein sequence ID" value="KAG7167392.1"/>
    <property type="molecule type" value="Genomic_DNA"/>
</dbReference>
<evidence type="ECO:0000256" key="2">
    <source>
        <dbReference type="ARBA" id="ARBA00010205"/>
    </source>
</evidence>
<comment type="caution">
    <text evidence="10">The sequence shown here is derived from an EMBL/GenBank/DDBJ whole genome shotgun (WGS) entry which is preliminary data.</text>
</comment>
<keyword evidence="4" id="KW-0227">DNA damage</keyword>
<dbReference type="GO" id="GO:0003697">
    <property type="term" value="F:single-stranded DNA binding"/>
    <property type="evidence" value="ECO:0007669"/>
    <property type="project" value="TreeGrafter"/>
</dbReference>
<accession>A0A8J5MXU6</accession>
<proteinExistence type="inferred from homology"/>
<dbReference type="Proteomes" id="UP000747542">
    <property type="component" value="Unassembled WGS sequence"/>
</dbReference>
<comment type="subcellular location">
    <subcellularLocation>
        <location evidence="1">Nucleus</location>
    </subcellularLocation>
</comment>
<dbReference type="PANTHER" id="PTHR12415:SF0">
    <property type="entry name" value="TYROSYL-DNA PHOSPHODIESTERASE 1"/>
    <property type="match status" value="1"/>
</dbReference>
<dbReference type="AlphaFoldDB" id="A0A8J5MXU6"/>
<evidence type="ECO:0000313" key="11">
    <source>
        <dbReference type="Proteomes" id="UP000747542"/>
    </source>
</evidence>
<name>A0A8J5MXU6_HOMAM</name>
<dbReference type="Gene3D" id="3.30.870.10">
    <property type="entry name" value="Endonuclease Chain A"/>
    <property type="match status" value="2"/>
</dbReference>
<keyword evidence="3" id="KW-0540">Nuclease</keyword>
<dbReference type="GO" id="GO:0005634">
    <property type="term" value="C:nucleus"/>
    <property type="evidence" value="ECO:0007669"/>
    <property type="project" value="UniProtKB-SubCell"/>
</dbReference>
<dbReference type="Pfam" id="PF06087">
    <property type="entry name" value="Tyr-DNA_phospho"/>
    <property type="match status" value="2"/>
</dbReference>
<evidence type="ECO:0000313" key="10">
    <source>
        <dbReference type="EMBL" id="KAG7167392.1"/>
    </source>
</evidence>
<evidence type="ECO:0000256" key="7">
    <source>
        <dbReference type="ARBA" id="ARBA00023204"/>
    </source>
</evidence>
<evidence type="ECO:0000256" key="5">
    <source>
        <dbReference type="ARBA" id="ARBA00022801"/>
    </source>
</evidence>
<keyword evidence="11" id="KW-1185">Reference proteome</keyword>
<dbReference type="PANTHER" id="PTHR12415">
    <property type="entry name" value="TYROSYL-DNA PHOSPHODIESTERASE 1"/>
    <property type="match status" value="1"/>
</dbReference>
<comment type="similarity">
    <text evidence="2">Belongs to the tyrosyl-DNA phosphodiesterase family.</text>
</comment>
<dbReference type="GO" id="GO:0006281">
    <property type="term" value="P:DNA repair"/>
    <property type="evidence" value="ECO:0007669"/>
    <property type="project" value="UniProtKB-KW"/>
</dbReference>
<keyword evidence="5" id="KW-0378">Hydrolase</keyword>
<keyword evidence="7" id="KW-0234">DNA repair</keyword>
<evidence type="ECO:0000256" key="4">
    <source>
        <dbReference type="ARBA" id="ARBA00022763"/>
    </source>
</evidence>
<evidence type="ECO:0000256" key="1">
    <source>
        <dbReference type="ARBA" id="ARBA00004123"/>
    </source>
</evidence>
<sequence>MVDLEFLMENYKAGQAHTKPLLVMYGEMEGDPKAHSSVVCNKVKISFQYGTHHTKIMLFQYKTGCRVVVHTANLVPDDWYEKTQGAVFVGSVPGYHRGESKDRWGHMKVRRVMKQHASSWKSSLPILFQCSSIAQFFLLTSANLSKAAWGTLQIQNSQLFIRSYEAGVLLLPKFVNDNTEFELGSPSSPSCLSLPYDVPLRPYPDGATPWFMNTRKKRSDIFGRTYP</sequence>
<gene>
    <name evidence="10" type="primary">TDP1-L</name>
    <name evidence="10" type="ORF">Hamer_G012841</name>
</gene>
<feature type="site" description="Interaction with DNA" evidence="9">
    <location>
        <position position="145"/>
    </location>
</feature>
<evidence type="ECO:0000256" key="9">
    <source>
        <dbReference type="PIRSR" id="PIRSR610347-3"/>
    </source>
</evidence>
<keyword evidence="6" id="KW-0269">Exonuclease</keyword>
<evidence type="ECO:0000256" key="6">
    <source>
        <dbReference type="ARBA" id="ARBA00022839"/>
    </source>
</evidence>
<organism evidence="10 11">
    <name type="scientific">Homarus americanus</name>
    <name type="common">American lobster</name>
    <dbReference type="NCBI Taxonomy" id="6706"/>
    <lineage>
        <taxon>Eukaryota</taxon>
        <taxon>Metazoa</taxon>
        <taxon>Ecdysozoa</taxon>
        <taxon>Arthropoda</taxon>
        <taxon>Crustacea</taxon>
        <taxon>Multicrustacea</taxon>
        <taxon>Malacostraca</taxon>
        <taxon>Eumalacostraca</taxon>
        <taxon>Eucarida</taxon>
        <taxon>Decapoda</taxon>
        <taxon>Pleocyemata</taxon>
        <taxon>Astacidea</taxon>
        <taxon>Nephropoidea</taxon>
        <taxon>Nephropidae</taxon>
        <taxon>Homarus</taxon>
    </lineage>
</organism>
<dbReference type="InterPro" id="IPR010347">
    <property type="entry name" value="Tdp1"/>
</dbReference>
<dbReference type="GO" id="GO:0004527">
    <property type="term" value="F:exonuclease activity"/>
    <property type="evidence" value="ECO:0007669"/>
    <property type="project" value="UniProtKB-KW"/>
</dbReference>
<dbReference type="SUPFAM" id="SSF56024">
    <property type="entry name" value="Phospholipase D/nuclease"/>
    <property type="match status" value="2"/>
</dbReference>
<reference evidence="10" key="1">
    <citation type="journal article" date="2021" name="Sci. Adv.">
        <title>The American lobster genome reveals insights on longevity, neural, and immune adaptations.</title>
        <authorList>
            <person name="Polinski J.M."/>
            <person name="Zimin A.V."/>
            <person name="Clark K.F."/>
            <person name="Kohn A.B."/>
            <person name="Sadowski N."/>
            <person name="Timp W."/>
            <person name="Ptitsyn A."/>
            <person name="Khanna P."/>
            <person name="Romanova D.Y."/>
            <person name="Williams P."/>
            <person name="Greenwood S.J."/>
            <person name="Moroz L.L."/>
            <person name="Walt D.R."/>
            <person name="Bodnar A.G."/>
        </authorList>
    </citation>
    <scope>NUCLEOTIDE SEQUENCE</scope>
    <source>
        <strain evidence="10">GMGI-L3</strain>
    </source>
</reference>
<dbReference type="GO" id="GO:0017005">
    <property type="term" value="F:3'-tyrosyl-DNA phosphodiesterase activity"/>
    <property type="evidence" value="ECO:0007669"/>
    <property type="project" value="TreeGrafter"/>
</dbReference>
<evidence type="ECO:0000256" key="8">
    <source>
        <dbReference type="ARBA" id="ARBA00023242"/>
    </source>
</evidence>
<evidence type="ECO:0000256" key="3">
    <source>
        <dbReference type="ARBA" id="ARBA00022722"/>
    </source>
</evidence>
<protein>
    <submittedName>
        <fullName evidence="10">Tyrosyl-DNA phosphodiesterase 1-like</fullName>
    </submittedName>
</protein>
<keyword evidence="8" id="KW-0539">Nucleus</keyword>